<dbReference type="EMBL" id="BX842649">
    <property type="protein sequence ID" value="CAE79047.1"/>
    <property type="molecule type" value="Genomic_DNA"/>
</dbReference>
<evidence type="ECO:0000256" key="1">
    <source>
        <dbReference type="ARBA" id="ARBA00022500"/>
    </source>
</evidence>
<evidence type="ECO:0000259" key="5">
    <source>
        <dbReference type="PROSITE" id="PS50111"/>
    </source>
</evidence>
<dbReference type="GO" id="GO:0004888">
    <property type="term" value="F:transmembrane signaling receptor activity"/>
    <property type="evidence" value="ECO:0007669"/>
    <property type="project" value="InterPro"/>
</dbReference>
<feature type="transmembrane region" description="Helical" evidence="4">
    <location>
        <begin position="190"/>
        <end position="210"/>
    </location>
</feature>
<keyword evidence="1" id="KW-0145">Chemotaxis</keyword>
<dbReference type="GO" id="GO:0016020">
    <property type="term" value="C:membrane"/>
    <property type="evidence" value="ECO:0007669"/>
    <property type="project" value="InterPro"/>
</dbReference>
<evidence type="ECO:0000256" key="2">
    <source>
        <dbReference type="ARBA" id="ARBA00029447"/>
    </source>
</evidence>
<dbReference type="PANTHER" id="PTHR43531:SF11">
    <property type="entry name" value="METHYL-ACCEPTING CHEMOTAXIS PROTEIN 3"/>
    <property type="match status" value="1"/>
</dbReference>
<protein>
    <submittedName>
        <fullName evidence="6">Putative methyl-accepting chemotaxis protein</fullName>
    </submittedName>
</protein>
<dbReference type="RefSeq" id="WP_011163649.1">
    <property type="nucleotide sequence ID" value="NC_005363.1"/>
</dbReference>
<reference evidence="6 7" key="1">
    <citation type="journal article" date="2004" name="Science">
        <title>A predator unmasked: life cycle of Bdellovibrio bacteriovorus from a genomic perspective.</title>
        <authorList>
            <person name="Rendulic S."/>
            <person name="Jagtap P."/>
            <person name="Rosinus A."/>
            <person name="Eppinger M."/>
            <person name="Baar C."/>
            <person name="Lanz C."/>
            <person name="Keller H."/>
            <person name="Lambert C."/>
            <person name="Evans K.J."/>
            <person name="Goesmann A."/>
            <person name="Meyer F."/>
            <person name="Sockett R.E."/>
            <person name="Schuster S.C."/>
        </authorList>
    </citation>
    <scope>NUCLEOTIDE SEQUENCE [LARGE SCALE GENOMIC DNA]</scope>
    <source>
        <strain evidence="7">ATCC 15356 / DSM 50701 / NCIMB 9529 / HD100</strain>
    </source>
</reference>
<proteinExistence type="inferred from homology"/>
<accession>Q6MNV4</accession>
<dbReference type="AlphaFoldDB" id="Q6MNV4"/>
<dbReference type="Pfam" id="PF12729">
    <property type="entry name" value="4HB_MCP_1"/>
    <property type="match status" value="1"/>
</dbReference>
<dbReference type="GeneID" id="93012177"/>
<evidence type="ECO:0000313" key="6">
    <source>
        <dbReference type="EMBL" id="CAE79047.1"/>
    </source>
</evidence>
<dbReference type="InterPro" id="IPR024478">
    <property type="entry name" value="HlyB_4HB_MCP"/>
</dbReference>
<dbReference type="GO" id="GO:0007165">
    <property type="term" value="P:signal transduction"/>
    <property type="evidence" value="ECO:0007669"/>
    <property type="project" value="UniProtKB-KW"/>
</dbReference>
<feature type="transmembrane region" description="Helical" evidence="4">
    <location>
        <begin position="12"/>
        <end position="32"/>
    </location>
</feature>
<dbReference type="Gene3D" id="1.10.287.950">
    <property type="entry name" value="Methyl-accepting chemotaxis protein"/>
    <property type="match status" value="1"/>
</dbReference>
<dbReference type="eggNOG" id="COG0840">
    <property type="taxonomic scope" value="Bacteria"/>
</dbReference>
<evidence type="ECO:0000313" key="7">
    <source>
        <dbReference type="Proteomes" id="UP000008080"/>
    </source>
</evidence>
<keyword evidence="4" id="KW-1133">Transmembrane helix</keyword>
<keyword evidence="4" id="KW-0472">Membrane</keyword>
<dbReference type="InterPro" id="IPR051310">
    <property type="entry name" value="MCP_chemotaxis"/>
</dbReference>
<dbReference type="PRINTS" id="PR00260">
    <property type="entry name" value="CHEMTRNSDUCR"/>
</dbReference>
<sequence length="479" mass="51173">MKQLSLSQKMSLIVAILCAGIVGVAGVGLYNLKRVGDVVSNVTDVQFKSVVEALNLKDAFHGQMIYERNYVLFYDNLEKRANNSAQIKKLDSGIRTIVADRMQVADATEKSSLEKFLTTYNRWSDNDLEIQKIMADADGHQKALGLISSVGRDTRLEGDKALDEILTHHQAQLEEQKKKSADAISSTFQILIWTGSAVILLGVLLAAMTLRKMSAAISSVLRNLGENAFQVNHTATQIATASQGLSQSATEQASSLEETVATIEELTAMVRINAENAASATDLAEGTRRSAEDGERKIQGLLEAMKVIDQDSKKIQEITSVVDDLAFQTNLLALNAAVEAARAGEQGKGFAVVAEAVRTLALKSSDAAKDISNLINSSVERIQAGFERANESVDSLTEIVGSVKKVSSLNSEIASATSEQSNGITQIGKAMNQLDTVTQENAAASEQAAASSQELAGQATVLNKVVEELRVAIKGSASA</sequence>
<dbReference type="Proteomes" id="UP000008080">
    <property type="component" value="Chromosome"/>
</dbReference>
<dbReference type="PROSITE" id="PS50111">
    <property type="entry name" value="CHEMOTAXIS_TRANSDUC_2"/>
    <property type="match status" value="1"/>
</dbReference>
<dbReference type="InterPro" id="IPR004090">
    <property type="entry name" value="Chemotax_Me-accpt_rcpt"/>
</dbReference>
<comment type="similarity">
    <text evidence="2">Belongs to the methyl-accepting chemotaxis (MCP) protein family.</text>
</comment>
<evidence type="ECO:0000256" key="4">
    <source>
        <dbReference type="SAM" id="Phobius"/>
    </source>
</evidence>
<gene>
    <name evidence="6" type="primary">mcp</name>
    <name evidence="6" type="ordered locus">Bd1126</name>
</gene>
<dbReference type="Pfam" id="PF00015">
    <property type="entry name" value="MCPsignal"/>
    <property type="match status" value="1"/>
</dbReference>
<organism evidence="6 7">
    <name type="scientific">Bdellovibrio bacteriovorus (strain ATCC 15356 / DSM 50701 / NCIMB 9529 / HD100)</name>
    <dbReference type="NCBI Taxonomy" id="264462"/>
    <lineage>
        <taxon>Bacteria</taxon>
        <taxon>Pseudomonadati</taxon>
        <taxon>Bdellovibrionota</taxon>
        <taxon>Bdellovibrionia</taxon>
        <taxon>Bdellovibrionales</taxon>
        <taxon>Pseudobdellovibrionaceae</taxon>
        <taxon>Bdellovibrio</taxon>
    </lineage>
</organism>
<dbReference type="GO" id="GO:0006935">
    <property type="term" value="P:chemotaxis"/>
    <property type="evidence" value="ECO:0007669"/>
    <property type="project" value="UniProtKB-KW"/>
</dbReference>
<dbReference type="HOGENOM" id="CLU_000445_107_16_7"/>
<dbReference type="InterPro" id="IPR004089">
    <property type="entry name" value="MCPsignal_dom"/>
</dbReference>
<dbReference type="SUPFAM" id="SSF58104">
    <property type="entry name" value="Methyl-accepting chemotaxis protein (MCP) signaling domain"/>
    <property type="match status" value="1"/>
</dbReference>
<dbReference type="KEGG" id="bba:Bd1126"/>
<dbReference type="SMART" id="SM00283">
    <property type="entry name" value="MA"/>
    <property type="match status" value="1"/>
</dbReference>
<dbReference type="STRING" id="264462.Bd1126"/>
<name>Q6MNV4_BDEBA</name>
<feature type="domain" description="Methyl-accepting transducer" evidence="5">
    <location>
        <begin position="227"/>
        <end position="456"/>
    </location>
</feature>
<evidence type="ECO:0000256" key="3">
    <source>
        <dbReference type="PROSITE-ProRule" id="PRU00284"/>
    </source>
</evidence>
<keyword evidence="4" id="KW-0812">Transmembrane</keyword>
<keyword evidence="7" id="KW-1185">Reference proteome</keyword>
<keyword evidence="3" id="KW-0807">Transducer</keyword>
<dbReference type="PANTHER" id="PTHR43531">
    <property type="entry name" value="PROTEIN ICFG"/>
    <property type="match status" value="1"/>
</dbReference>